<keyword evidence="3" id="KW-1185">Reference proteome</keyword>
<dbReference type="Proteomes" id="UP000662314">
    <property type="component" value="Unassembled WGS sequence"/>
</dbReference>
<dbReference type="AlphaFoldDB" id="A0A8J7LH76"/>
<dbReference type="GO" id="GO:0004519">
    <property type="term" value="F:endonuclease activity"/>
    <property type="evidence" value="ECO:0007669"/>
    <property type="project" value="UniProtKB-KW"/>
</dbReference>
<feature type="domain" description="Putative restriction endonuclease" evidence="1">
    <location>
        <begin position="11"/>
        <end position="178"/>
    </location>
</feature>
<proteinExistence type="predicted"/>
<dbReference type="PANTHER" id="PTHR35400:SF1">
    <property type="entry name" value="SLR1083 PROTEIN"/>
    <property type="match status" value="1"/>
</dbReference>
<evidence type="ECO:0000313" key="2">
    <source>
        <dbReference type="EMBL" id="MBH8575893.1"/>
    </source>
</evidence>
<evidence type="ECO:0000313" key="3">
    <source>
        <dbReference type="Proteomes" id="UP000662314"/>
    </source>
</evidence>
<dbReference type="SUPFAM" id="SSF52980">
    <property type="entry name" value="Restriction endonuclease-like"/>
    <property type="match status" value="1"/>
</dbReference>
<protein>
    <submittedName>
        <fullName evidence="2">Uma2 family endonuclease</fullName>
    </submittedName>
</protein>
<sequence>MTATQNRLWTVEEYHRMIEAGILTSNDKVELLDGRIIQMSPQTPLSAATTQRTDRYLQNLLKNKADIRIQLPITLSTSEPEPDIAVVCIDPNGYADHHPTPSEILLLIEVAYSSLNIDRDEKAPIYARANILDYWILDVIKCQVYIFRNPSELGYQEETVLGQDAIITPLAFSQIEIPFSELFIP</sequence>
<evidence type="ECO:0000259" key="1">
    <source>
        <dbReference type="Pfam" id="PF05685"/>
    </source>
</evidence>
<dbReference type="CDD" id="cd06260">
    <property type="entry name" value="DUF820-like"/>
    <property type="match status" value="1"/>
</dbReference>
<dbReference type="InterPro" id="IPR011335">
    <property type="entry name" value="Restrct_endonuc-II-like"/>
</dbReference>
<dbReference type="Pfam" id="PF05685">
    <property type="entry name" value="Uma2"/>
    <property type="match status" value="1"/>
</dbReference>
<accession>A0A8J7LH76</accession>
<dbReference type="InterPro" id="IPR008538">
    <property type="entry name" value="Uma2"/>
</dbReference>
<dbReference type="Gene3D" id="3.90.1570.10">
    <property type="entry name" value="tt1808, chain A"/>
    <property type="match status" value="1"/>
</dbReference>
<gene>
    <name evidence="2" type="ORF">I8752_23410</name>
</gene>
<keyword evidence="2" id="KW-0540">Nuclease</keyword>
<organism evidence="2 3">
    <name type="scientific">Dendronalium phyllosphericum CENA369</name>
    <dbReference type="NCBI Taxonomy" id="1725256"/>
    <lineage>
        <taxon>Bacteria</taxon>
        <taxon>Bacillati</taxon>
        <taxon>Cyanobacteriota</taxon>
        <taxon>Cyanophyceae</taxon>
        <taxon>Nostocales</taxon>
        <taxon>Nostocaceae</taxon>
        <taxon>Dendronalium</taxon>
        <taxon>Dendronalium phyllosphericum</taxon>
    </lineage>
</organism>
<comment type="caution">
    <text evidence="2">The sequence shown here is derived from an EMBL/GenBank/DDBJ whole genome shotgun (WGS) entry which is preliminary data.</text>
</comment>
<dbReference type="EMBL" id="JAECZA010000214">
    <property type="protein sequence ID" value="MBH8575893.1"/>
    <property type="molecule type" value="Genomic_DNA"/>
</dbReference>
<dbReference type="RefSeq" id="WP_214434646.1">
    <property type="nucleotide sequence ID" value="NZ_CAWPUQ010000139.1"/>
</dbReference>
<dbReference type="PANTHER" id="PTHR35400">
    <property type="entry name" value="SLR1083 PROTEIN"/>
    <property type="match status" value="1"/>
</dbReference>
<name>A0A8J7LH76_9NOST</name>
<keyword evidence="2" id="KW-0255">Endonuclease</keyword>
<keyword evidence="2" id="KW-0378">Hydrolase</keyword>
<dbReference type="InterPro" id="IPR012296">
    <property type="entry name" value="Nuclease_put_TT1808"/>
</dbReference>
<reference evidence="2 3" key="1">
    <citation type="journal article" date="2021" name="Int. J. Syst. Evol. Microbiol.">
        <title>Amazonocrinis nigriterrae gen. nov., sp. nov., Atlanticothrix silvestris gen. nov., sp. nov. and Dendronalium phyllosphericum gen. nov., sp. nov., nostocacean cyanobacteria from Brazilian environments.</title>
        <authorList>
            <person name="Alvarenga D.O."/>
            <person name="Andreote A.P.D."/>
            <person name="Branco L.H.Z."/>
            <person name="Delbaje E."/>
            <person name="Cruz R.B."/>
            <person name="Varani A.M."/>
            <person name="Fiore M.F."/>
        </authorList>
    </citation>
    <scope>NUCLEOTIDE SEQUENCE [LARGE SCALE GENOMIC DNA]</scope>
    <source>
        <strain evidence="2 3">CENA369</strain>
    </source>
</reference>